<feature type="domain" description="N-acetyltransferase" evidence="3">
    <location>
        <begin position="26"/>
        <end position="173"/>
    </location>
</feature>
<evidence type="ECO:0000259" key="3">
    <source>
        <dbReference type="PROSITE" id="PS51186"/>
    </source>
</evidence>
<dbReference type="PANTHER" id="PTHR43877">
    <property type="entry name" value="AMINOALKYLPHOSPHONATE N-ACETYLTRANSFERASE-RELATED-RELATED"/>
    <property type="match status" value="1"/>
</dbReference>
<evidence type="ECO:0000256" key="2">
    <source>
        <dbReference type="ARBA" id="ARBA00023315"/>
    </source>
</evidence>
<dbReference type="AlphaFoldDB" id="A0A6J4TDK6"/>
<dbReference type="InterPro" id="IPR050832">
    <property type="entry name" value="Bact_Acetyltransf"/>
</dbReference>
<dbReference type="GO" id="GO:0016747">
    <property type="term" value="F:acyltransferase activity, transferring groups other than amino-acyl groups"/>
    <property type="evidence" value="ECO:0007669"/>
    <property type="project" value="InterPro"/>
</dbReference>
<evidence type="ECO:0000313" key="4">
    <source>
        <dbReference type="EMBL" id="CAA9520645.1"/>
    </source>
</evidence>
<dbReference type="Gene3D" id="3.40.630.30">
    <property type="match status" value="1"/>
</dbReference>
<dbReference type="SUPFAM" id="SSF55729">
    <property type="entry name" value="Acyl-CoA N-acyltransferases (Nat)"/>
    <property type="match status" value="1"/>
</dbReference>
<protein>
    <recommendedName>
        <fullName evidence="3">N-acetyltransferase domain-containing protein</fullName>
    </recommendedName>
</protein>
<dbReference type="PROSITE" id="PS51186">
    <property type="entry name" value="GNAT"/>
    <property type="match status" value="1"/>
</dbReference>
<dbReference type="InterPro" id="IPR000182">
    <property type="entry name" value="GNAT_dom"/>
</dbReference>
<sequence>MRSIDCEGRPIAVRPFGEADQDAALAFARSLPEHDLLFLSRDITQPRVVAAWARDIAEGSITSFLAWDDGEVVGTCALVRDALSWSPHVGEVRVLLSPDVRGCGLGALLAQAMVDEARALGLAKLTARMTVDQVGAVGLFEALGFRAEAMLRDQARDRAGELHDVVVLAMHVARADALHGMFTAGEELGADS</sequence>
<keyword evidence="1" id="KW-0808">Transferase</keyword>
<dbReference type="InterPro" id="IPR016181">
    <property type="entry name" value="Acyl_CoA_acyltransferase"/>
</dbReference>
<accession>A0A6J4TDK6</accession>
<organism evidence="4">
    <name type="scientific">uncultured Sphingomonadaceae bacterium</name>
    <dbReference type="NCBI Taxonomy" id="169976"/>
    <lineage>
        <taxon>Bacteria</taxon>
        <taxon>Pseudomonadati</taxon>
        <taxon>Pseudomonadota</taxon>
        <taxon>Alphaproteobacteria</taxon>
        <taxon>Sphingomonadales</taxon>
        <taxon>Sphingomonadaceae</taxon>
        <taxon>environmental samples</taxon>
    </lineage>
</organism>
<evidence type="ECO:0000256" key="1">
    <source>
        <dbReference type="ARBA" id="ARBA00022679"/>
    </source>
</evidence>
<name>A0A6J4TDK6_9SPHN</name>
<dbReference type="CDD" id="cd04301">
    <property type="entry name" value="NAT_SF"/>
    <property type="match status" value="1"/>
</dbReference>
<gene>
    <name evidence="4" type="ORF">AVDCRST_MAG39-2624</name>
</gene>
<dbReference type="PANTHER" id="PTHR43877:SF1">
    <property type="entry name" value="ACETYLTRANSFERASE"/>
    <property type="match status" value="1"/>
</dbReference>
<reference evidence="4" key="1">
    <citation type="submission" date="2020-02" db="EMBL/GenBank/DDBJ databases">
        <authorList>
            <person name="Meier V. D."/>
        </authorList>
    </citation>
    <scope>NUCLEOTIDE SEQUENCE</scope>
    <source>
        <strain evidence="4">AVDCRST_MAG39</strain>
    </source>
</reference>
<proteinExistence type="predicted"/>
<dbReference type="Pfam" id="PF00583">
    <property type="entry name" value="Acetyltransf_1"/>
    <property type="match status" value="1"/>
</dbReference>
<keyword evidence="2" id="KW-0012">Acyltransferase</keyword>
<dbReference type="EMBL" id="CADCVW010000105">
    <property type="protein sequence ID" value="CAA9520645.1"/>
    <property type="molecule type" value="Genomic_DNA"/>
</dbReference>